<dbReference type="Gene3D" id="1.10.287.920">
    <property type="entry name" value="Pheromone alpha factor receptor"/>
    <property type="match status" value="1"/>
</dbReference>
<dbReference type="Pfam" id="PF02116">
    <property type="entry name" value="STE2"/>
    <property type="match status" value="1"/>
</dbReference>
<accession>A0A5N7B635</accession>
<sequence length="369" mass="40832">MNPEFDPYSQNLTFHAADGAPFQVPVVTLDDFYQYCIQICINYGAQFGASVIVFVILLLLTRPDKRASSVFFLNGGALLLNTGRLLCHMIYFTTDFVKAYQYFSGDHARTPASAYANSILGVVFTTLLLVCIETSLVLQVQVVCANLRHRYRTVLLCTSILTALVPAGLRLGYMVENCKTILQADTPLSLVWLESATNIAITISICFFCGIFITKLGFAIHQRRMLGVRDFGPMKVIFVMGCQTLFIPALLSILQYTVTVPELNSNIMTLVTISLPLSSIWAGVSLTRSSSTEDTSSRRALWNGLIDSNSTRSNQTSFSDTAVAMTYPSHKSSTVCYADQSSVRRRDDPEQGYGISVEHDVSVHSFQRP</sequence>
<dbReference type="GO" id="GO:0004932">
    <property type="term" value="F:mating-type factor pheromone receptor activity"/>
    <property type="evidence" value="ECO:0007669"/>
    <property type="project" value="InterPro"/>
</dbReference>
<dbReference type="OrthoDB" id="5402633at2759"/>
<dbReference type="EMBL" id="ML736234">
    <property type="protein sequence ID" value="KAE8376769.1"/>
    <property type="molecule type" value="Genomic_DNA"/>
</dbReference>
<keyword evidence="1" id="KW-0812">Transmembrane</keyword>
<dbReference type="InterPro" id="IPR000366">
    <property type="entry name" value="GPCR_STE2"/>
</dbReference>
<feature type="transmembrane region" description="Helical" evidence="1">
    <location>
        <begin position="236"/>
        <end position="255"/>
    </location>
</feature>
<proteinExistence type="predicted"/>
<feature type="transmembrane region" description="Helical" evidence="1">
    <location>
        <begin position="153"/>
        <end position="175"/>
    </location>
</feature>
<evidence type="ECO:0000313" key="3">
    <source>
        <dbReference type="Proteomes" id="UP000326198"/>
    </source>
</evidence>
<gene>
    <name evidence="2" type="ORF">BDV26DRAFT_305397</name>
</gene>
<keyword evidence="1" id="KW-1133">Transmembrane helix</keyword>
<dbReference type="GO" id="GO:0000750">
    <property type="term" value="P:pheromone-dependent signal transduction involved in conjugation with cellular fusion"/>
    <property type="evidence" value="ECO:0007669"/>
    <property type="project" value="TreeGrafter"/>
</dbReference>
<organism evidence="2 3">
    <name type="scientific">Aspergillus bertholletiae</name>
    <dbReference type="NCBI Taxonomy" id="1226010"/>
    <lineage>
        <taxon>Eukaryota</taxon>
        <taxon>Fungi</taxon>
        <taxon>Dikarya</taxon>
        <taxon>Ascomycota</taxon>
        <taxon>Pezizomycotina</taxon>
        <taxon>Eurotiomycetes</taxon>
        <taxon>Eurotiomycetidae</taxon>
        <taxon>Eurotiales</taxon>
        <taxon>Aspergillaceae</taxon>
        <taxon>Aspergillus</taxon>
        <taxon>Aspergillus subgen. Circumdati</taxon>
    </lineage>
</organism>
<dbReference type="AlphaFoldDB" id="A0A5N7B635"/>
<keyword evidence="3" id="KW-1185">Reference proteome</keyword>
<protein>
    <submittedName>
        <fullName evidence="2">Fungal pheromone mating factor STE2 GPCR-domain-containing protein</fullName>
    </submittedName>
</protein>
<feature type="transmembrane region" description="Helical" evidence="1">
    <location>
        <begin position="195"/>
        <end position="216"/>
    </location>
</feature>
<dbReference type="PRINTS" id="PR00250">
    <property type="entry name" value="GPCRSTE2"/>
</dbReference>
<feature type="transmembrane region" description="Helical" evidence="1">
    <location>
        <begin position="71"/>
        <end position="92"/>
    </location>
</feature>
<dbReference type="InterPro" id="IPR027458">
    <property type="entry name" value="STE2_TM1-TM2_sf"/>
</dbReference>
<dbReference type="Proteomes" id="UP000326198">
    <property type="component" value="Unassembled WGS sequence"/>
</dbReference>
<feature type="transmembrane region" description="Helical" evidence="1">
    <location>
        <begin position="112"/>
        <end position="132"/>
    </location>
</feature>
<dbReference type="PANTHER" id="PTHR28009">
    <property type="entry name" value="PHEROMONE ALPHA FACTOR RECEPTOR"/>
    <property type="match status" value="1"/>
</dbReference>
<evidence type="ECO:0000313" key="2">
    <source>
        <dbReference type="EMBL" id="KAE8376769.1"/>
    </source>
</evidence>
<dbReference type="PANTHER" id="PTHR28009:SF1">
    <property type="entry name" value="PHEROMONE ALPHA FACTOR RECEPTOR"/>
    <property type="match status" value="1"/>
</dbReference>
<name>A0A5N7B635_9EURO</name>
<feature type="transmembrane region" description="Helical" evidence="1">
    <location>
        <begin position="32"/>
        <end position="59"/>
    </location>
</feature>
<dbReference type="CDD" id="cd14939">
    <property type="entry name" value="7tmD_STE2"/>
    <property type="match status" value="1"/>
</dbReference>
<dbReference type="GO" id="GO:0038038">
    <property type="term" value="C:G protein-coupled receptor homodimeric complex"/>
    <property type="evidence" value="ECO:0007669"/>
    <property type="project" value="TreeGrafter"/>
</dbReference>
<reference evidence="2 3" key="1">
    <citation type="submission" date="2019-04" db="EMBL/GenBank/DDBJ databases">
        <title>Friends and foes A comparative genomics studyof 23 Aspergillus species from section Flavi.</title>
        <authorList>
            <consortium name="DOE Joint Genome Institute"/>
            <person name="Kjaerbolling I."/>
            <person name="Vesth T."/>
            <person name="Frisvad J.C."/>
            <person name="Nybo J.L."/>
            <person name="Theobald S."/>
            <person name="Kildgaard S."/>
            <person name="Isbrandt T."/>
            <person name="Kuo A."/>
            <person name="Sato A."/>
            <person name="Lyhne E.K."/>
            <person name="Kogle M.E."/>
            <person name="Wiebenga A."/>
            <person name="Kun R.S."/>
            <person name="Lubbers R.J."/>
            <person name="Makela M.R."/>
            <person name="Barry K."/>
            <person name="Chovatia M."/>
            <person name="Clum A."/>
            <person name="Daum C."/>
            <person name="Haridas S."/>
            <person name="He G."/>
            <person name="LaButti K."/>
            <person name="Lipzen A."/>
            <person name="Mondo S."/>
            <person name="Riley R."/>
            <person name="Salamov A."/>
            <person name="Simmons B.A."/>
            <person name="Magnuson J.K."/>
            <person name="Henrissat B."/>
            <person name="Mortensen U.H."/>
            <person name="Larsen T.O."/>
            <person name="Devries R.P."/>
            <person name="Grigoriev I.V."/>
            <person name="Machida M."/>
            <person name="Baker S.E."/>
            <person name="Andersen M.R."/>
        </authorList>
    </citation>
    <scope>NUCLEOTIDE SEQUENCE [LARGE SCALE GENOMIC DNA]</scope>
    <source>
        <strain evidence="2 3">IBT 29228</strain>
    </source>
</reference>
<keyword evidence="1" id="KW-0472">Membrane</keyword>
<evidence type="ECO:0000256" key="1">
    <source>
        <dbReference type="SAM" id="Phobius"/>
    </source>
</evidence>